<dbReference type="InterPro" id="IPR000835">
    <property type="entry name" value="HTH_MarR-typ"/>
</dbReference>
<reference evidence="2" key="1">
    <citation type="journal article" date="2022" name="Toxins">
        <title>Genomic Analysis of Sphingopyxis sp. USTB-05 for Biodegrading Cyanobacterial Hepatotoxins.</title>
        <authorList>
            <person name="Liu C."/>
            <person name="Xu Q."/>
            <person name="Zhao Z."/>
            <person name="Zhang H."/>
            <person name="Liu X."/>
            <person name="Yin C."/>
            <person name="Liu Y."/>
            <person name="Yan H."/>
        </authorList>
    </citation>
    <scope>NUCLEOTIDE SEQUENCE</scope>
    <source>
        <strain evidence="2">NBD5</strain>
    </source>
</reference>
<dbReference type="SUPFAM" id="SSF46785">
    <property type="entry name" value="Winged helix' DNA-binding domain"/>
    <property type="match status" value="1"/>
</dbReference>
<proteinExistence type="predicted"/>
<keyword evidence="3" id="KW-1185">Reference proteome</keyword>
<organism evidence="2 3">
    <name type="scientific">Sphingomonas morindae</name>
    <dbReference type="NCBI Taxonomy" id="1541170"/>
    <lineage>
        <taxon>Bacteria</taxon>
        <taxon>Pseudomonadati</taxon>
        <taxon>Pseudomonadota</taxon>
        <taxon>Alphaproteobacteria</taxon>
        <taxon>Sphingomonadales</taxon>
        <taxon>Sphingomonadaceae</taxon>
        <taxon>Sphingomonas</taxon>
    </lineage>
</organism>
<dbReference type="InterPro" id="IPR036388">
    <property type="entry name" value="WH-like_DNA-bd_sf"/>
</dbReference>
<sequence>MPAAQQPPRAEQCHCFLARRTARQITRFYDAHLHPVGLKITQFLTLAILNERPLAAITDLADRLDVDATAMGKMIATLERAGVVEVHRAKTDGRSRVVSMTVKGRARFEAAVPLWRGAQAAIEQANAVETKERLRLGLSIPAISPAA</sequence>
<dbReference type="Gene3D" id="1.10.10.10">
    <property type="entry name" value="Winged helix-like DNA-binding domain superfamily/Winged helix DNA-binding domain"/>
    <property type="match status" value="1"/>
</dbReference>
<evidence type="ECO:0000313" key="2">
    <source>
        <dbReference type="EMBL" id="USI73458.1"/>
    </source>
</evidence>
<dbReference type="InterPro" id="IPR011991">
    <property type="entry name" value="ArsR-like_HTH"/>
</dbReference>
<dbReference type="PROSITE" id="PS50995">
    <property type="entry name" value="HTH_MARR_2"/>
    <property type="match status" value="1"/>
</dbReference>
<dbReference type="SMART" id="SM00347">
    <property type="entry name" value="HTH_MARR"/>
    <property type="match status" value="1"/>
</dbReference>
<evidence type="ECO:0000313" key="3">
    <source>
        <dbReference type="Proteomes" id="UP001056937"/>
    </source>
</evidence>
<gene>
    <name evidence="2" type="ORF">LHA26_02965</name>
</gene>
<protein>
    <submittedName>
        <fullName evidence="2">MarR family winged helix-turn-helix transcriptional regulator</fullName>
    </submittedName>
</protein>
<name>A0ABY4X9A0_9SPHN</name>
<dbReference type="InterPro" id="IPR039422">
    <property type="entry name" value="MarR/SlyA-like"/>
</dbReference>
<dbReference type="PANTHER" id="PTHR33164:SF105">
    <property type="entry name" value="TRANSCRIPTIONAL REPRESSOR PROTEIN-RELATED"/>
    <property type="match status" value="1"/>
</dbReference>
<dbReference type="EMBL" id="CP084930">
    <property type="protein sequence ID" value="USI73458.1"/>
    <property type="molecule type" value="Genomic_DNA"/>
</dbReference>
<dbReference type="InterPro" id="IPR036390">
    <property type="entry name" value="WH_DNA-bd_sf"/>
</dbReference>
<dbReference type="CDD" id="cd00090">
    <property type="entry name" value="HTH_ARSR"/>
    <property type="match status" value="1"/>
</dbReference>
<dbReference type="RefSeq" id="WP_252167267.1">
    <property type="nucleotide sequence ID" value="NZ_CP084930.1"/>
</dbReference>
<feature type="domain" description="HTH marR-type" evidence="1">
    <location>
        <begin position="11"/>
        <end position="145"/>
    </location>
</feature>
<dbReference type="PANTHER" id="PTHR33164">
    <property type="entry name" value="TRANSCRIPTIONAL REGULATOR, MARR FAMILY"/>
    <property type="match status" value="1"/>
</dbReference>
<evidence type="ECO:0000259" key="1">
    <source>
        <dbReference type="PROSITE" id="PS50995"/>
    </source>
</evidence>
<accession>A0ABY4X9A0</accession>
<dbReference type="Pfam" id="PF01047">
    <property type="entry name" value="MarR"/>
    <property type="match status" value="1"/>
</dbReference>
<dbReference type="Proteomes" id="UP001056937">
    <property type="component" value="Chromosome 1"/>
</dbReference>